<dbReference type="Proteomes" id="UP001595773">
    <property type="component" value="Unassembled WGS sequence"/>
</dbReference>
<protein>
    <submittedName>
        <fullName evidence="2">MBL fold metallo-hydrolase</fullName>
    </submittedName>
</protein>
<dbReference type="Pfam" id="PF00753">
    <property type="entry name" value="Lactamase_B"/>
    <property type="match status" value="1"/>
</dbReference>
<dbReference type="InterPro" id="IPR001279">
    <property type="entry name" value="Metallo-B-lactamas"/>
</dbReference>
<organism evidence="2 3">
    <name type="scientific">Arthrobacter cryoconiti</name>
    <dbReference type="NCBI Taxonomy" id="748907"/>
    <lineage>
        <taxon>Bacteria</taxon>
        <taxon>Bacillati</taxon>
        <taxon>Actinomycetota</taxon>
        <taxon>Actinomycetes</taxon>
        <taxon>Micrococcales</taxon>
        <taxon>Micrococcaceae</taxon>
        <taxon>Arthrobacter</taxon>
    </lineage>
</organism>
<dbReference type="SUPFAM" id="SSF56281">
    <property type="entry name" value="Metallo-hydrolase/oxidoreductase"/>
    <property type="match status" value="1"/>
</dbReference>
<evidence type="ECO:0000313" key="3">
    <source>
        <dbReference type="Proteomes" id="UP001595773"/>
    </source>
</evidence>
<reference evidence="3" key="1">
    <citation type="journal article" date="2019" name="Int. J. Syst. Evol. Microbiol.">
        <title>The Global Catalogue of Microorganisms (GCM) 10K type strain sequencing project: providing services to taxonomists for standard genome sequencing and annotation.</title>
        <authorList>
            <consortium name="The Broad Institute Genomics Platform"/>
            <consortium name="The Broad Institute Genome Sequencing Center for Infectious Disease"/>
            <person name="Wu L."/>
            <person name="Ma J."/>
        </authorList>
    </citation>
    <scope>NUCLEOTIDE SEQUENCE [LARGE SCALE GENOMIC DNA]</scope>
    <source>
        <strain evidence="3">CGMCC 1.10698</strain>
    </source>
</reference>
<evidence type="ECO:0000259" key="1">
    <source>
        <dbReference type="SMART" id="SM00849"/>
    </source>
</evidence>
<comment type="caution">
    <text evidence="2">The sequence shown here is derived from an EMBL/GenBank/DDBJ whole genome shotgun (WGS) entry which is preliminary data.</text>
</comment>
<dbReference type="PANTHER" id="PTHR42951:SF14">
    <property type="entry name" value="METALLO-BETA-LACTAMASE SUPERFAMILY PROTEIN"/>
    <property type="match status" value="1"/>
</dbReference>
<sequence>MWSRFASMRTLVNMECMQGEQMRAWNVQDAVSEVRPGVFFVQGPASNWAIFTEAASPRFTLIDSGYPGDRELLLASMEHIGVKLADCAALLVTHGHSDHIGSAAFLAAQGIPVYAHELELANVRREVMEQITVKDLGLRALAPRVLAWAIHAIRAGGLSDVAVPSVQPLNESALVSLPGELSAVHTGGHTTGHTAYLDPKRGVLVCGDVLISGHAISPVRGPQLLPEPFHFAAATVFAAAAGLPWEDFTCLLPGHGPWLDLPEGLAAEGIRSGDYWPFGTPSGRG</sequence>
<dbReference type="SMART" id="SM00849">
    <property type="entry name" value="Lactamase_B"/>
    <property type="match status" value="1"/>
</dbReference>
<feature type="domain" description="Metallo-beta-lactamase" evidence="1">
    <location>
        <begin position="46"/>
        <end position="255"/>
    </location>
</feature>
<dbReference type="PANTHER" id="PTHR42951">
    <property type="entry name" value="METALLO-BETA-LACTAMASE DOMAIN-CONTAINING"/>
    <property type="match status" value="1"/>
</dbReference>
<evidence type="ECO:0000313" key="2">
    <source>
        <dbReference type="EMBL" id="MFC4265451.1"/>
    </source>
</evidence>
<keyword evidence="3" id="KW-1185">Reference proteome</keyword>
<dbReference type="Gene3D" id="3.60.15.10">
    <property type="entry name" value="Ribonuclease Z/Hydroxyacylglutathione hydrolase-like"/>
    <property type="match status" value="1"/>
</dbReference>
<gene>
    <name evidence="2" type="ORF">ACFOW9_07535</name>
</gene>
<proteinExistence type="predicted"/>
<dbReference type="EMBL" id="JBHSCQ010000009">
    <property type="protein sequence ID" value="MFC4265451.1"/>
    <property type="molecule type" value="Genomic_DNA"/>
</dbReference>
<dbReference type="InterPro" id="IPR050855">
    <property type="entry name" value="NDM-1-like"/>
</dbReference>
<dbReference type="InterPro" id="IPR036866">
    <property type="entry name" value="RibonucZ/Hydroxyglut_hydro"/>
</dbReference>
<accession>A0ABV8R021</accession>
<name>A0ABV8R021_9MICC</name>